<keyword evidence="2" id="KW-1185">Reference proteome</keyword>
<dbReference type="AlphaFoldDB" id="A0A1I1EYH0"/>
<accession>A0A1I1EYH0</accession>
<gene>
    <name evidence="1" type="ORF">SAMN05421773_101439</name>
</gene>
<reference evidence="1 2" key="1">
    <citation type="submission" date="2016-10" db="EMBL/GenBank/DDBJ databases">
        <authorList>
            <person name="de Groot N.N."/>
        </authorList>
    </citation>
    <scope>NUCLEOTIDE SEQUENCE [LARGE SCALE GENOMIC DNA]</scope>
    <source>
        <strain evidence="1 2">CGMCC 4.5739</strain>
    </source>
</reference>
<sequence>MRLAWDRPGVLRLTAHAHELSALVAAARYVAETAPPDIPPEALSDLRAILADYDTHTRTLGGPPPPSPTA</sequence>
<dbReference type="STRING" id="910347.SAMN05421773_101439"/>
<dbReference type="EMBL" id="FOLM01000001">
    <property type="protein sequence ID" value="SFB89953.1"/>
    <property type="molecule type" value="Genomic_DNA"/>
</dbReference>
<dbReference type="OrthoDB" id="1366848at2"/>
<evidence type="ECO:0000313" key="2">
    <source>
        <dbReference type="Proteomes" id="UP000199207"/>
    </source>
</evidence>
<proteinExistence type="predicted"/>
<dbReference type="RefSeq" id="WP_093836858.1">
    <property type="nucleotide sequence ID" value="NZ_FOLM01000001.1"/>
</dbReference>
<organism evidence="1 2">
    <name type="scientific">Streptomyces aidingensis</name>
    <dbReference type="NCBI Taxonomy" id="910347"/>
    <lineage>
        <taxon>Bacteria</taxon>
        <taxon>Bacillati</taxon>
        <taxon>Actinomycetota</taxon>
        <taxon>Actinomycetes</taxon>
        <taxon>Kitasatosporales</taxon>
        <taxon>Streptomycetaceae</taxon>
        <taxon>Streptomyces</taxon>
    </lineage>
</organism>
<name>A0A1I1EYH0_9ACTN</name>
<dbReference type="Proteomes" id="UP000199207">
    <property type="component" value="Unassembled WGS sequence"/>
</dbReference>
<evidence type="ECO:0000313" key="1">
    <source>
        <dbReference type="EMBL" id="SFB89953.1"/>
    </source>
</evidence>
<protein>
    <submittedName>
        <fullName evidence="1">Uncharacterized protein</fullName>
    </submittedName>
</protein>